<name>A0A0G1C6F3_9BACT</name>
<dbReference type="Proteomes" id="UP000034837">
    <property type="component" value="Unassembled WGS sequence"/>
</dbReference>
<gene>
    <name evidence="1" type="ORF">UV20_C0037G0010</name>
</gene>
<reference evidence="1 2" key="1">
    <citation type="journal article" date="2015" name="Nature">
        <title>rRNA introns, odd ribosomes, and small enigmatic genomes across a large radiation of phyla.</title>
        <authorList>
            <person name="Brown C.T."/>
            <person name="Hug L.A."/>
            <person name="Thomas B.C."/>
            <person name="Sharon I."/>
            <person name="Castelle C.J."/>
            <person name="Singh A."/>
            <person name="Wilkins M.J."/>
            <person name="Williams K.H."/>
            <person name="Banfield J.F."/>
        </authorList>
    </citation>
    <scope>NUCLEOTIDE SEQUENCE [LARGE SCALE GENOMIC DNA]</scope>
</reference>
<dbReference type="AlphaFoldDB" id="A0A0G1C6F3"/>
<comment type="caution">
    <text evidence="1">The sequence shown here is derived from an EMBL/GenBank/DDBJ whole genome shotgun (WGS) entry which is preliminary data.</text>
</comment>
<organism evidence="1 2">
    <name type="scientific">Candidatus Magasanikbacteria bacterium GW2011_GWA2_42_32</name>
    <dbReference type="NCBI Taxonomy" id="1619039"/>
    <lineage>
        <taxon>Bacteria</taxon>
        <taxon>Candidatus Magasanikiibacteriota</taxon>
    </lineage>
</organism>
<evidence type="ECO:0000313" key="2">
    <source>
        <dbReference type="Proteomes" id="UP000034837"/>
    </source>
</evidence>
<accession>A0A0G1C6F3</accession>
<proteinExistence type="predicted"/>
<evidence type="ECO:0000313" key="1">
    <source>
        <dbReference type="EMBL" id="KKS54256.1"/>
    </source>
</evidence>
<dbReference type="EMBL" id="LCDO01000037">
    <property type="protein sequence ID" value="KKS54256.1"/>
    <property type="molecule type" value="Genomic_DNA"/>
</dbReference>
<sequence length="143" mass="16631">MYNQKREVEKQRIFETSMGWVLLVLLVRSKTNVNERLSVQSIHKLLFEEVDQVEKSKGIKLDPLTWYFGSHNIDSSLRWLERRSALRGSNNQNPDLLHYSVNKRIAVRLIARRAPGIAVAINKPVEEIFRMLDELEDSAILDS</sequence>
<protein>
    <submittedName>
        <fullName evidence="1">Uncharacterized protein</fullName>
    </submittedName>
</protein>